<keyword evidence="3" id="KW-0479">Metal-binding</keyword>
<protein>
    <submittedName>
        <fullName evidence="5">Alkaline phosphatase</fullName>
    </submittedName>
</protein>
<dbReference type="STRING" id="137838.GCA_001458595_00857"/>
<dbReference type="GO" id="GO:0004035">
    <property type="term" value="F:alkaline phosphatase activity"/>
    <property type="evidence" value="ECO:0007669"/>
    <property type="project" value="TreeGrafter"/>
</dbReference>
<evidence type="ECO:0000256" key="3">
    <source>
        <dbReference type="PIRSR" id="PIRSR601952-2"/>
    </source>
</evidence>
<keyword evidence="3" id="KW-0460">Magnesium</keyword>
<dbReference type="SMART" id="SM00098">
    <property type="entry name" value="alkPPc"/>
    <property type="match status" value="1"/>
</dbReference>
<feature type="binding site" evidence="3">
    <location>
        <position position="172"/>
    </location>
    <ligand>
        <name>Mg(2+)</name>
        <dbReference type="ChEBI" id="CHEBI:18420"/>
    </ligand>
</feature>
<dbReference type="InterPro" id="IPR001952">
    <property type="entry name" value="Alkaline_phosphatase"/>
</dbReference>
<dbReference type="GO" id="GO:0046872">
    <property type="term" value="F:metal ion binding"/>
    <property type="evidence" value="ECO:0007669"/>
    <property type="project" value="UniProtKB-KW"/>
</dbReference>
<comment type="caution">
    <text evidence="5">The sequence shown here is derived from an EMBL/GenBank/DDBJ whole genome shotgun (WGS) entry which is preliminary data.</text>
</comment>
<sequence length="520" mass="57244">MNKTAKRIVGTTITLTMLVGIGYTLNNPISPIKPVEAATSESAKYNGKAPKYIFMFIGDGMSFPQIQVAQYYKGVEKNGVIDPKKGNYPNPVNLSFMDFPVAGTVTTYDSTSVCPDSASTATSLSTGKKTLSSVINMDETKTKSYETITEKLKKQLEYKIGIVTSVNIDHATPGAYYAHVPARSNYYDMGVQLVNSNFNYFAGGKFLSDDSKEVKEQGKLPISKLAEKNGFKIADTQEEIKSLKSGDNKVIAICPENEIEKESGAIKYDLDRTGNELTLADYTKKGIELLDNDKGFFMMVEGGKIDWAGHANDAASSINDTEALSDAVQEAINFYNKHPKETLILVTGDHETGGLTIGFAGTNYDTYLQNLSNQKISYTAFDRYVAKYRENKTSFDDAMKDVEANFGLKRAGSSGESTKGGMVLTSEEEARIKAAYEKSMIQKEDRKLDENEYVMYGSYEPFTVTLTHILNNKSGVSYSSYSHTGLPVAMMAKGAGQELFSGYYDNTNVFDKLKEITKVK</sequence>
<dbReference type="Pfam" id="PF00245">
    <property type="entry name" value="Alk_phosphatase"/>
    <property type="match status" value="2"/>
</dbReference>
<dbReference type="SUPFAM" id="SSF53649">
    <property type="entry name" value="Alkaline phosphatase-like"/>
    <property type="match status" value="1"/>
</dbReference>
<comment type="cofactor">
    <cofactor evidence="3">
        <name>Zn(2+)</name>
        <dbReference type="ChEBI" id="CHEBI:29105"/>
    </cofactor>
    <text evidence="3">Binds 2 Zn(2+) ions.</text>
</comment>
<feature type="binding site" evidence="3">
    <location>
        <position position="59"/>
    </location>
    <ligand>
        <name>Zn(2+)</name>
        <dbReference type="ChEBI" id="CHEBI:29105"/>
        <label>2</label>
    </ligand>
</feature>
<comment type="similarity">
    <text evidence="4">Belongs to the alkaline phosphatase family.</text>
</comment>
<feature type="active site" description="Phosphoserine intermediate" evidence="2">
    <location>
        <position position="117"/>
    </location>
</feature>
<dbReference type="RefSeq" id="WP_058293788.1">
    <property type="nucleotide sequence ID" value="NZ_CAKJVF010000068.1"/>
</dbReference>
<dbReference type="PANTHER" id="PTHR11596">
    <property type="entry name" value="ALKALINE PHOSPHATASE"/>
    <property type="match status" value="1"/>
</dbReference>
<dbReference type="InterPro" id="IPR017850">
    <property type="entry name" value="Alkaline_phosphatase_core_sf"/>
</dbReference>
<evidence type="ECO:0000256" key="1">
    <source>
        <dbReference type="ARBA" id="ARBA00022553"/>
    </source>
</evidence>
<name>A0A2A7MD93_9CLOT</name>
<feature type="binding site" evidence="3">
    <location>
        <position position="59"/>
    </location>
    <ligand>
        <name>Mg(2+)</name>
        <dbReference type="ChEBI" id="CHEBI:18420"/>
    </ligand>
</feature>
<dbReference type="PRINTS" id="PR00113">
    <property type="entry name" value="ALKPHPHTASE"/>
</dbReference>
<dbReference type="AlphaFoldDB" id="A0A2A7MD93"/>
<feature type="binding site" evidence="3">
    <location>
        <position position="170"/>
    </location>
    <ligand>
        <name>Mg(2+)</name>
        <dbReference type="ChEBI" id="CHEBI:18420"/>
    </ligand>
</feature>
<feature type="binding site" evidence="3">
    <location>
        <position position="310"/>
    </location>
    <ligand>
        <name>Zn(2+)</name>
        <dbReference type="ChEBI" id="CHEBI:29105"/>
        <label>2</label>
    </ligand>
</feature>
<dbReference type="Proteomes" id="UP000220840">
    <property type="component" value="Unassembled WGS sequence"/>
</dbReference>
<feature type="binding site" evidence="3">
    <location>
        <position position="483"/>
    </location>
    <ligand>
        <name>Zn(2+)</name>
        <dbReference type="ChEBI" id="CHEBI:29105"/>
        <label>2</label>
    </ligand>
</feature>
<feature type="binding site" evidence="3">
    <location>
        <position position="349"/>
    </location>
    <ligand>
        <name>Zn(2+)</name>
        <dbReference type="ChEBI" id="CHEBI:29105"/>
        <label>1</label>
    </ligand>
</feature>
<accession>A0A2A7MD93</accession>
<keyword evidence="3" id="KW-0862">Zinc</keyword>
<evidence type="ECO:0000313" key="6">
    <source>
        <dbReference type="Proteomes" id="UP000220840"/>
    </source>
</evidence>
<keyword evidence="6" id="KW-1185">Reference proteome</keyword>
<dbReference type="Gene3D" id="3.40.720.10">
    <property type="entry name" value="Alkaline Phosphatase, subunit A"/>
    <property type="match status" value="1"/>
</dbReference>
<organism evidence="5 6">
    <name type="scientific">Clostridium neonatale</name>
    <dbReference type="NCBI Taxonomy" id="137838"/>
    <lineage>
        <taxon>Bacteria</taxon>
        <taxon>Bacillati</taxon>
        <taxon>Bacillota</taxon>
        <taxon>Clostridia</taxon>
        <taxon>Eubacteriales</taxon>
        <taxon>Clostridiaceae</taxon>
        <taxon>Clostridium</taxon>
    </lineage>
</organism>
<evidence type="ECO:0000256" key="2">
    <source>
        <dbReference type="PIRSR" id="PIRSR601952-1"/>
    </source>
</evidence>
<proteinExistence type="inferred from homology"/>
<dbReference type="OrthoDB" id="9794455at2"/>
<dbReference type="CDD" id="cd16012">
    <property type="entry name" value="ALP"/>
    <property type="match status" value="1"/>
</dbReference>
<reference evidence="5 6" key="1">
    <citation type="submission" date="2017-10" db="EMBL/GenBank/DDBJ databases">
        <title>Effective Description of Clostridium neonatale sp. nov. linked to necrotizing enterocolitis in neonates and a clarification of species assignable to the genus Clostridium (Prazmowski 1880) emend. Lawson and Rainey 2016.</title>
        <authorList>
            <person name="Bernard K."/>
            <person name="Burdz T."/>
            <person name="Wiebe D."/>
            <person name="Balcewich B."/>
            <person name="Alfa M."/>
            <person name="Bernier A.-M."/>
        </authorList>
    </citation>
    <scope>NUCLEOTIDE SEQUENCE [LARGE SCALE GENOMIC DNA]</scope>
    <source>
        <strain evidence="5 6">LCDC99A005</strain>
    </source>
</reference>
<gene>
    <name evidence="5" type="ORF">CQ394_18305</name>
</gene>
<evidence type="ECO:0000256" key="4">
    <source>
        <dbReference type="RuleBase" id="RU003946"/>
    </source>
</evidence>
<feature type="binding site" evidence="3">
    <location>
        <position position="350"/>
    </location>
    <ligand>
        <name>Zn(2+)</name>
        <dbReference type="ChEBI" id="CHEBI:29105"/>
        <label>2</label>
    </ligand>
</feature>
<evidence type="ECO:0000313" key="5">
    <source>
        <dbReference type="EMBL" id="PEG29321.1"/>
    </source>
</evidence>
<feature type="binding site" evidence="3">
    <location>
        <position position="301"/>
    </location>
    <ligand>
        <name>Mg(2+)</name>
        <dbReference type="ChEBI" id="CHEBI:18420"/>
    </ligand>
</feature>
<dbReference type="Gene3D" id="1.10.60.40">
    <property type="match status" value="1"/>
</dbReference>
<dbReference type="PANTHER" id="PTHR11596:SF5">
    <property type="entry name" value="ALKALINE PHOSPHATASE"/>
    <property type="match status" value="1"/>
</dbReference>
<keyword evidence="1" id="KW-0597">Phosphoprotein</keyword>
<dbReference type="EMBL" id="PDCJ01000004">
    <property type="protein sequence ID" value="PEG29321.1"/>
    <property type="molecule type" value="Genomic_DNA"/>
</dbReference>
<comment type="cofactor">
    <cofactor evidence="3">
        <name>Mg(2+)</name>
        <dbReference type="ChEBI" id="CHEBI:18420"/>
    </cofactor>
    <text evidence="3">Binds 1 Mg(2+) ion.</text>
</comment>
<feature type="binding site" evidence="3">
    <location>
        <position position="306"/>
    </location>
    <ligand>
        <name>Zn(2+)</name>
        <dbReference type="ChEBI" id="CHEBI:29105"/>
        <label>2</label>
    </ligand>
</feature>